<accession>A0AA46A7J9</accession>
<evidence type="ECO:0000313" key="6">
    <source>
        <dbReference type="Proteomes" id="UP001215549"/>
    </source>
</evidence>
<evidence type="ECO:0000313" key="4">
    <source>
        <dbReference type="EMBL" id="WCR05518.1"/>
    </source>
</evidence>
<dbReference type="NCBIfam" id="NF010448">
    <property type="entry name" value="PRK13874.1"/>
    <property type="match status" value="1"/>
</dbReference>
<protein>
    <submittedName>
        <fullName evidence="3">P-type conjugative transfer protein TrbJ</fullName>
    </submittedName>
</protein>
<dbReference type="AlphaFoldDB" id="A0AA46A7J9"/>
<evidence type="ECO:0000256" key="1">
    <source>
        <dbReference type="SAM" id="Coils"/>
    </source>
</evidence>
<sequence>MTGKRKPNLHHGRRRFRVVGATVLAMTLTMPAITSPAHAFFGLGGGPLIVYDPQNHAENILSAARALEQINNQITSLQNEARMLTNQARNLTGLPHSSLQELQQNVARTQELLGEARNIAFDVEEIDQKFRQDYGTLSADAPEAKLIEDARSRWQSSVGGLQDAMRMQAGVVGNLETQQAEMKTLVEESQGAVGALQAAQAGNQLLALQSQQLGDLTAMLAANGRAEALMAAERATAAEQGRIQRGRFLAPSSGYQPGAARMFNQ</sequence>
<keyword evidence="2" id="KW-0732">Signal</keyword>
<dbReference type="Proteomes" id="UP001215549">
    <property type="component" value="Plasmid p242883"/>
</dbReference>
<feature type="signal peptide" evidence="2">
    <location>
        <begin position="1"/>
        <end position="39"/>
    </location>
</feature>
<geneLocation type="plasmid" evidence="4 6">
    <name>p242883</name>
</geneLocation>
<feature type="coiled-coil region" evidence="1">
    <location>
        <begin position="60"/>
        <end position="119"/>
    </location>
</feature>
<keyword evidence="4" id="KW-0614">Plasmid</keyword>
<keyword evidence="1" id="KW-0175">Coiled coil</keyword>
<evidence type="ECO:0000256" key="2">
    <source>
        <dbReference type="SAM" id="SignalP"/>
    </source>
</evidence>
<feature type="chain" id="PRO_5041331545" evidence="2">
    <location>
        <begin position="40"/>
        <end position="265"/>
    </location>
</feature>
<gene>
    <name evidence="4" type="primary">trbJ</name>
    <name evidence="4" type="ORF">JHX88_21910</name>
    <name evidence="3" type="ORF">SAMN05421772_12517</name>
</gene>
<evidence type="ECO:0000313" key="5">
    <source>
        <dbReference type="Proteomes" id="UP000186216"/>
    </source>
</evidence>
<dbReference type="Gene3D" id="1.20.140.50">
    <property type="entry name" value="alix/aip1 like domains"/>
    <property type="match status" value="1"/>
</dbReference>
<reference evidence="4 6" key="2">
    <citation type="submission" date="2021-01" db="EMBL/GenBank/DDBJ databases">
        <title>Biogeographic distribution of Paracoccus.</title>
        <authorList>
            <person name="Hollensteiner J."/>
            <person name="Leineberger J."/>
            <person name="Brinkhoff T."/>
            <person name="Daniel R."/>
        </authorList>
    </citation>
    <scope>NUCLEOTIDE SEQUENCE [LARGE SCALE GENOMIC DNA]</scope>
    <source>
        <strain evidence="4 6">DSM 18447</strain>
        <plasmid evidence="4 6">p242883</plasmid>
    </source>
</reference>
<dbReference type="NCBIfam" id="TIGR02780">
    <property type="entry name" value="TrbJ_Ti"/>
    <property type="match status" value="1"/>
</dbReference>
<name>A0AA46A7J9_9RHOB</name>
<organism evidence="3 5">
    <name type="scientific">Paracoccus saliphilus</name>
    <dbReference type="NCBI Taxonomy" id="405559"/>
    <lineage>
        <taxon>Bacteria</taxon>
        <taxon>Pseudomonadati</taxon>
        <taxon>Pseudomonadota</taxon>
        <taxon>Alphaproteobacteria</taxon>
        <taxon>Rhodobacterales</taxon>
        <taxon>Paracoccaceae</taxon>
        <taxon>Paracoccus</taxon>
    </lineage>
</organism>
<dbReference type="EMBL" id="CP067141">
    <property type="protein sequence ID" value="WCR05518.1"/>
    <property type="molecule type" value="Genomic_DNA"/>
</dbReference>
<dbReference type="EMBL" id="FTOU01000025">
    <property type="protein sequence ID" value="SIT14940.1"/>
    <property type="molecule type" value="Genomic_DNA"/>
</dbReference>
<evidence type="ECO:0000313" key="3">
    <source>
        <dbReference type="EMBL" id="SIT14940.1"/>
    </source>
</evidence>
<reference evidence="3 5" key="1">
    <citation type="submission" date="2017-01" db="EMBL/GenBank/DDBJ databases">
        <authorList>
            <person name="Varghese N."/>
            <person name="Submissions S."/>
        </authorList>
    </citation>
    <scope>NUCLEOTIDE SEQUENCE [LARGE SCALE GENOMIC DNA]</scope>
    <source>
        <strain evidence="3 5">DSM 18447</strain>
    </source>
</reference>
<dbReference type="Proteomes" id="UP000186216">
    <property type="component" value="Unassembled WGS sequence"/>
</dbReference>
<dbReference type="RefSeq" id="WP_076528636.1">
    <property type="nucleotide sequence ID" value="NZ_FTOU01000025.1"/>
</dbReference>
<keyword evidence="6" id="KW-1185">Reference proteome</keyword>
<proteinExistence type="predicted"/>
<dbReference type="InterPro" id="IPR014147">
    <property type="entry name" value="T4SS_TrbJ"/>
</dbReference>